<dbReference type="RefSeq" id="WP_073093010.1">
    <property type="nucleotide sequence ID" value="NZ_FRBC01000050.1"/>
</dbReference>
<dbReference type="Proteomes" id="UP000184263">
    <property type="component" value="Unassembled WGS sequence"/>
</dbReference>
<dbReference type="Pfam" id="PF05732">
    <property type="entry name" value="RepL"/>
    <property type="match status" value="1"/>
</dbReference>
<dbReference type="AlphaFoldDB" id="A0A1M6Y0K3"/>
<dbReference type="GO" id="GO:0006260">
    <property type="term" value="P:DNA replication"/>
    <property type="evidence" value="ECO:0007669"/>
    <property type="project" value="InterPro"/>
</dbReference>
<sequence>MVMSRDEFLNIKNKSAKKVTVFEKVKTEVDTTTGEIISETKEVVNKTSKEPDFIKIYYETMLAFNQIHGIPIAFVLSLSKFIEWTNEGKPMFITINKRIKQILQEDCGVKIAQVERYVRASVESGLLFRTEYRGVYEVNPFMIAKGKWESIQNLQCKFNFVNGKWIREIEEKPTEPEEENNGDNKATA</sequence>
<proteinExistence type="predicted"/>
<dbReference type="EMBL" id="FRBC01000050">
    <property type="protein sequence ID" value="SHL11639.1"/>
    <property type="molecule type" value="Genomic_DNA"/>
</dbReference>
<name>A0A1M6Y0K3_SELRU</name>
<feature type="domain" description="Plasmid replication protein RepL" evidence="1">
    <location>
        <begin position="17"/>
        <end position="162"/>
    </location>
</feature>
<protein>
    <submittedName>
        <fullName evidence="2">Replication protein (RepL)</fullName>
    </submittedName>
</protein>
<accession>A0A1M6Y0K3</accession>
<gene>
    <name evidence="2" type="ORF">SAMN05216582_1504</name>
</gene>
<dbReference type="OrthoDB" id="5330429at2"/>
<dbReference type="GO" id="GO:0006276">
    <property type="term" value="P:plasmid maintenance"/>
    <property type="evidence" value="ECO:0007669"/>
    <property type="project" value="InterPro"/>
</dbReference>
<organism evidence="2 3">
    <name type="scientific">Selenomonas ruminantium</name>
    <dbReference type="NCBI Taxonomy" id="971"/>
    <lineage>
        <taxon>Bacteria</taxon>
        <taxon>Bacillati</taxon>
        <taxon>Bacillota</taxon>
        <taxon>Negativicutes</taxon>
        <taxon>Selenomonadales</taxon>
        <taxon>Selenomonadaceae</taxon>
        <taxon>Selenomonas</taxon>
    </lineage>
</organism>
<reference evidence="2 3" key="1">
    <citation type="submission" date="2016-11" db="EMBL/GenBank/DDBJ databases">
        <authorList>
            <person name="Jaros S."/>
            <person name="Januszkiewicz K."/>
            <person name="Wedrychowicz H."/>
        </authorList>
    </citation>
    <scope>NUCLEOTIDE SEQUENCE [LARGE SCALE GENOMIC DNA]</scope>
    <source>
        <strain evidence="2 3">HD4</strain>
    </source>
</reference>
<evidence type="ECO:0000313" key="2">
    <source>
        <dbReference type="EMBL" id="SHL11639.1"/>
    </source>
</evidence>
<evidence type="ECO:0000313" key="3">
    <source>
        <dbReference type="Proteomes" id="UP000184263"/>
    </source>
</evidence>
<dbReference type="InterPro" id="IPR008813">
    <property type="entry name" value="Plasmid_replication_RepL"/>
</dbReference>
<evidence type="ECO:0000259" key="1">
    <source>
        <dbReference type="Pfam" id="PF05732"/>
    </source>
</evidence>